<proteinExistence type="predicted"/>
<keyword evidence="1" id="KW-0472">Membrane</keyword>
<feature type="transmembrane region" description="Helical" evidence="1">
    <location>
        <begin position="280"/>
        <end position="300"/>
    </location>
</feature>
<name>A0A173LWI9_9MICO</name>
<accession>A0A173LWI9</accession>
<evidence type="ECO:0000256" key="1">
    <source>
        <dbReference type="SAM" id="Phobius"/>
    </source>
</evidence>
<organism evidence="2 3">
    <name type="scientific">Aurantimicrobium minutum</name>
    <dbReference type="NCBI Taxonomy" id="708131"/>
    <lineage>
        <taxon>Bacteria</taxon>
        <taxon>Bacillati</taxon>
        <taxon>Actinomycetota</taxon>
        <taxon>Actinomycetes</taxon>
        <taxon>Micrococcales</taxon>
        <taxon>Microbacteriaceae</taxon>
        <taxon>Aurantimicrobium</taxon>
    </lineage>
</organism>
<reference evidence="2 3" key="1">
    <citation type="journal article" date="2016" name="Genome Announc.">
        <title>Complete Genome Sequence of Aurantimicrobium minutum Type Strain KNCT, a Planktonic Ultramicrobacterium Isolated from River Water.</title>
        <authorList>
            <person name="Nakai R."/>
            <person name="Fujisawa T."/>
            <person name="Nakamura Y."/>
            <person name="Nishide H."/>
            <person name="Uchiyama I."/>
            <person name="Baba T."/>
            <person name="Toyoda A."/>
            <person name="Fujiyama A."/>
            <person name="Naganuma T."/>
            <person name="Niki H."/>
        </authorList>
    </citation>
    <scope>NUCLEOTIDE SEQUENCE [LARGE SCALE GENOMIC DNA]</scope>
    <source>
        <strain evidence="2 3">KNC</strain>
    </source>
</reference>
<evidence type="ECO:0000313" key="2">
    <source>
        <dbReference type="EMBL" id="BAU99260.1"/>
    </source>
</evidence>
<feature type="transmembrane region" description="Helical" evidence="1">
    <location>
        <begin position="75"/>
        <end position="97"/>
    </location>
</feature>
<dbReference type="KEGG" id="amin:AUMI_17180"/>
<keyword evidence="1" id="KW-0812">Transmembrane</keyword>
<gene>
    <name evidence="2" type="ORF">AUMI_17180</name>
</gene>
<evidence type="ECO:0000313" key="3">
    <source>
        <dbReference type="Proteomes" id="UP000243847"/>
    </source>
</evidence>
<sequence>MLIDPAETARVPETTAQRVLVNSAPTATVFHVMVHVHSVMVAQRSHAVKDPRMVSVPRVQIVKIDPAMEIAPTEVIVQAMVTALSAVTVLLMEHALIGESVLVMAIVKALHVVIVPAMVIVMALPVVTDHNVLRGSVLPMVDALTVMTVLNAAVIAAVVHKVHPVANAQVMTVVAAPLTEIVDPAPSARCVLMEINHNGRMCAAMATGHNAVNAPTVIALSGLKTAHMETVQSVLAMETAVVAQIVQVLLALEGVILVIVRSVVNVLRSLSSLKNRGWRASFVWFAPTTTILGLMMMSLMTCSTRQHAMS</sequence>
<dbReference type="Proteomes" id="UP000243847">
    <property type="component" value="Chromosome sequence1"/>
</dbReference>
<protein>
    <submittedName>
        <fullName evidence="2">Non-ribosomal peptide synthetase</fullName>
    </submittedName>
</protein>
<dbReference type="EMBL" id="AP017457">
    <property type="protein sequence ID" value="BAU99260.1"/>
    <property type="molecule type" value="Genomic_DNA"/>
</dbReference>
<feature type="transmembrane region" description="Helical" evidence="1">
    <location>
        <begin position="140"/>
        <end position="159"/>
    </location>
</feature>
<feature type="transmembrane region" description="Helical" evidence="1">
    <location>
        <begin position="234"/>
        <end position="260"/>
    </location>
</feature>
<dbReference type="AlphaFoldDB" id="A0A173LWI9"/>
<keyword evidence="1" id="KW-1133">Transmembrane helix</keyword>
<feature type="transmembrane region" description="Helical" evidence="1">
    <location>
        <begin position="109"/>
        <end position="128"/>
    </location>
</feature>